<evidence type="ECO:0000313" key="1">
    <source>
        <dbReference type="EMBL" id="KXZ53255.1"/>
    </source>
</evidence>
<comment type="caution">
    <text evidence="1">The sequence shown here is derived from an EMBL/GenBank/DDBJ whole genome shotgun (WGS) entry which is preliminary data.</text>
</comment>
<evidence type="ECO:0000313" key="2">
    <source>
        <dbReference type="Proteomes" id="UP000075714"/>
    </source>
</evidence>
<organism evidence="1 2">
    <name type="scientific">Gonium pectorale</name>
    <name type="common">Green alga</name>
    <dbReference type="NCBI Taxonomy" id="33097"/>
    <lineage>
        <taxon>Eukaryota</taxon>
        <taxon>Viridiplantae</taxon>
        <taxon>Chlorophyta</taxon>
        <taxon>core chlorophytes</taxon>
        <taxon>Chlorophyceae</taxon>
        <taxon>CS clade</taxon>
        <taxon>Chlamydomonadales</taxon>
        <taxon>Volvocaceae</taxon>
        <taxon>Gonium</taxon>
    </lineage>
</organism>
<sequence length="247" mass="26518">MPSPSGLVAGTSRLRALPGLASRTIDRLQRRRLDRGDTAGAERLEALRGWTSYVGLHRGIPALVTDVLGHRGLAMEIWTDWAHLMERAQAESGGDASWAELVARERVAALEWAKRSLRKARNAFRGGAVSLLLAELYHELNVDRHFLTDLVAESAATGFMPGGWGNSGGEGSWVSQQLAALAQQMLEAARQVAGTTAEGQQIRDPSTLAAQLPMTPCRTHEFSSPLPESLRSADFAAAAAAQGCPFP</sequence>
<keyword evidence="2" id="KW-1185">Reference proteome</keyword>
<gene>
    <name evidence="1" type="ORF">GPECTOR_7g1149</name>
</gene>
<dbReference type="OrthoDB" id="10417159at2759"/>
<reference evidence="2" key="1">
    <citation type="journal article" date="2016" name="Nat. Commun.">
        <title>The Gonium pectorale genome demonstrates co-option of cell cycle regulation during the evolution of multicellularity.</title>
        <authorList>
            <person name="Hanschen E.R."/>
            <person name="Marriage T.N."/>
            <person name="Ferris P.J."/>
            <person name="Hamaji T."/>
            <person name="Toyoda A."/>
            <person name="Fujiyama A."/>
            <person name="Neme R."/>
            <person name="Noguchi H."/>
            <person name="Minakuchi Y."/>
            <person name="Suzuki M."/>
            <person name="Kawai-Toyooka H."/>
            <person name="Smith D.R."/>
            <person name="Sparks H."/>
            <person name="Anderson J."/>
            <person name="Bakaric R."/>
            <person name="Luria V."/>
            <person name="Karger A."/>
            <person name="Kirschner M.W."/>
            <person name="Durand P.M."/>
            <person name="Michod R.E."/>
            <person name="Nozaki H."/>
            <person name="Olson B.J."/>
        </authorList>
    </citation>
    <scope>NUCLEOTIDE SEQUENCE [LARGE SCALE GENOMIC DNA]</scope>
    <source>
        <strain evidence="2">NIES-2863</strain>
    </source>
</reference>
<proteinExistence type="predicted"/>
<accession>A0A150GTR7</accession>
<dbReference type="Proteomes" id="UP000075714">
    <property type="component" value="Unassembled WGS sequence"/>
</dbReference>
<protein>
    <submittedName>
        <fullName evidence="1">Uncharacterized protein</fullName>
    </submittedName>
</protein>
<dbReference type="AlphaFoldDB" id="A0A150GTR7"/>
<name>A0A150GTR7_GONPE</name>
<dbReference type="EMBL" id="LSYV01000008">
    <property type="protein sequence ID" value="KXZ53255.1"/>
    <property type="molecule type" value="Genomic_DNA"/>
</dbReference>